<dbReference type="KEGG" id="tbg:TbgDal_X2880"/>
<protein>
    <submittedName>
        <fullName evidence="2">Uncharacterized protein</fullName>
    </submittedName>
</protein>
<organism evidence="2 3">
    <name type="scientific">Trypanosoma brucei gambiense (strain MHOM/CI/86/DAL972)</name>
    <dbReference type="NCBI Taxonomy" id="679716"/>
    <lineage>
        <taxon>Eukaryota</taxon>
        <taxon>Discoba</taxon>
        <taxon>Euglenozoa</taxon>
        <taxon>Kinetoplastea</taxon>
        <taxon>Metakinetoplastina</taxon>
        <taxon>Trypanosomatida</taxon>
        <taxon>Trypanosomatidae</taxon>
        <taxon>Trypanosoma</taxon>
    </lineage>
</organism>
<evidence type="ECO:0000313" key="3">
    <source>
        <dbReference type="Proteomes" id="UP000002316"/>
    </source>
</evidence>
<feature type="transmembrane region" description="Helical" evidence="1">
    <location>
        <begin position="37"/>
        <end position="59"/>
    </location>
</feature>
<keyword evidence="1" id="KW-1133">Transmembrane helix</keyword>
<evidence type="ECO:0000313" key="2">
    <source>
        <dbReference type="EMBL" id="CBH15203.1"/>
    </source>
</evidence>
<name>D0A1R0_TRYB9</name>
<gene>
    <name evidence="2" type="ORF">TbgDal_X2880</name>
</gene>
<evidence type="ECO:0000256" key="1">
    <source>
        <dbReference type="SAM" id="Phobius"/>
    </source>
</evidence>
<dbReference type="AlphaFoldDB" id="D0A1R0"/>
<reference evidence="3" key="1">
    <citation type="journal article" date="2010" name="PLoS Negl. Trop. Dis.">
        <title>The genome sequence of Trypanosoma brucei gambiense, causative agent of chronic human african trypanosomiasis.</title>
        <authorList>
            <person name="Jackson A.P."/>
            <person name="Sanders M."/>
            <person name="Berry A."/>
            <person name="McQuillan J."/>
            <person name="Aslett M.A."/>
            <person name="Quail M.A."/>
            <person name="Chukualim B."/>
            <person name="Capewell P."/>
            <person name="MacLeod A."/>
            <person name="Melville S.E."/>
            <person name="Gibson W."/>
            <person name="Barry J.D."/>
            <person name="Berriman M."/>
            <person name="Hertz-Fowler C."/>
        </authorList>
    </citation>
    <scope>NUCLEOTIDE SEQUENCE [LARGE SCALE GENOMIC DNA]</scope>
    <source>
        <strain evidence="3">MHOM/CI/86/DAL972</strain>
    </source>
</reference>
<proteinExistence type="predicted"/>
<dbReference type="RefSeq" id="XP_011777468.1">
    <property type="nucleotide sequence ID" value="XM_011779166.1"/>
</dbReference>
<feature type="transmembrane region" description="Helical" evidence="1">
    <location>
        <begin position="79"/>
        <end position="98"/>
    </location>
</feature>
<dbReference type="Proteomes" id="UP000002316">
    <property type="component" value="Chromosome 10"/>
</dbReference>
<dbReference type="GeneID" id="23865347"/>
<dbReference type="EMBL" id="FN554973">
    <property type="protein sequence ID" value="CBH15203.1"/>
    <property type="molecule type" value="Genomic_DNA"/>
</dbReference>
<sequence length="100" mass="10968">MLICVYTRLTLWRKYRISQPGPFVTTSPLFRVVPSPFTGVILPAHLPLIFLQPAVAIVVPPLLPALGVSESVTHTFSCGYSQTLVSFVVFYIFCVPSVSA</sequence>
<accession>D0A1R0</accession>
<keyword evidence="1" id="KW-0812">Transmembrane</keyword>
<keyword evidence="1" id="KW-0472">Membrane</keyword>